<feature type="compositionally biased region" description="Low complexity" evidence="6">
    <location>
        <begin position="320"/>
        <end position="339"/>
    </location>
</feature>
<dbReference type="Pfam" id="PF00069">
    <property type="entry name" value="Pkinase"/>
    <property type="match status" value="1"/>
</dbReference>
<dbReference type="OrthoDB" id="266718at2759"/>
<evidence type="ECO:0000259" key="7">
    <source>
        <dbReference type="PROSITE" id="PS50011"/>
    </source>
</evidence>
<dbReference type="PANTHER" id="PTHR48016:SF4">
    <property type="entry name" value="PROTEIN KINASE DOMAIN-CONTAINING PROTEIN"/>
    <property type="match status" value="1"/>
</dbReference>
<evidence type="ECO:0000256" key="2">
    <source>
        <dbReference type="ARBA" id="ARBA00022741"/>
    </source>
</evidence>
<dbReference type="Proteomes" id="UP000324800">
    <property type="component" value="Unassembled WGS sequence"/>
</dbReference>
<keyword evidence="2" id="KW-0547">Nucleotide-binding</keyword>
<dbReference type="InterPro" id="IPR050538">
    <property type="entry name" value="MAP_kinase_kinase_kinase"/>
</dbReference>
<dbReference type="EMBL" id="SNRW01000005">
    <property type="protein sequence ID" value="KAA6404394.1"/>
    <property type="molecule type" value="Genomic_DNA"/>
</dbReference>
<dbReference type="InterPro" id="IPR008271">
    <property type="entry name" value="Ser/Thr_kinase_AS"/>
</dbReference>
<evidence type="ECO:0000256" key="3">
    <source>
        <dbReference type="ARBA" id="ARBA00022777"/>
    </source>
</evidence>
<accession>A0A5J4XB60</accession>
<evidence type="ECO:0000256" key="1">
    <source>
        <dbReference type="ARBA" id="ARBA00022679"/>
    </source>
</evidence>
<dbReference type="PROSITE" id="PS50011">
    <property type="entry name" value="PROTEIN_KINASE_DOM"/>
    <property type="match status" value="1"/>
</dbReference>
<dbReference type="InterPro" id="IPR011009">
    <property type="entry name" value="Kinase-like_dom_sf"/>
</dbReference>
<keyword evidence="3" id="KW-0418">Kinase</keyword>
<feature type="compositionally biased region" description="Basic and acidic residues" evidence="6">
    <location>
        <begin position="342"/>
        <end position="367"/>
    </location>
</feature>
<feature type="compositionally biased region" description="Polar residues" evidence="6">
    <location>
        <begin position="372"/>
        <end position="383"/>
    </location>
</feature>
<dbReference type="GO" id="GO:0005737">
    <property type="term" value="C:cytoplasm"/>
    <property type="evidence" value="ECO:0007669"/>
    <property type="project" value="TreeGrafter"/>
</dbReference>
<feature type="compositionally biased region" description="Acidic residues" evidence="6">
    <location>
        <begin position="757"/>
        <end position="778"/>
    </location>
</feature>
<dbReference type="Gene3D" id="1.10.510.10">
    <property type="entry name" value="Transferase(Phosphotransferase) domain 1"/>
    <property type="match status" value="1"/>
</dbReference>
<evidence type="ECO:0000313" key="9">
    <source>
        <dbReference type="Proteomes" id="UP000324800"/>
    </source>
</evidence>
<name>A0A5J4XB60_9EUKA</name>
<feature type="region of interest" description="Disordered" evidence="6">
    <location>
        <begin position="281"/>
        <end position="430"/>
    </location>
</feature>
<feature type="compositionally biased region" description="Polar residues" evidence="6">
    <location>
        <begin position="285"/>
        <end position="319"/>
    </location>
</feature>
<dbReference type="PANTHER" id="PTHR48016">
    <property type="entry name" value="MAP KINASE KINASE KINASE SSK2-RELATED-RELATED"/>
    <property type="match status" value="1"/>
</dbReference>
<feature type="compositionally biased region" description="Polar residues" evidence="6">
    <location>
        <begin position="743"/>
        <end position="753"/>
    </location>
</feature>
<feature type="compositionally biased region" description="Basic and acidic residues" evidence="6">
    <location>
        <begin position="606"/>
        <end position="649"/>
    </location>
</feature>
<dbReference type="GO" id="GO:0005524">
    <property type="term" value="F:ATP binding"/>
    <property type="evidence" value="ECO:0007669"/>
    <property type="project" value="UniProtKB-KW"/>
</dbReference>
<comment type="caution">
    <text evidence="8">The sequence shown here is derived from an EMBL/GenBank/DDBJ whole genome shotgun (WGS) entry which is preliminary data.</text>
</comment>
<reference evidence="8 9" key="1">
    <citation type="submission" date="2019-03" db="EMBL/GenBank/DDBJ databases">
        <title>Single cell metagenomics reveals metabolic interactions within the superorganism composed of flagellate Streblomastix strix and complex community of Bacteroidetes bacteria on its surface.</title>
        <authorList>
            <person name="Treitli S.C."/>
            <person name="Kolisko M."/>
            <person name="Husnik F."/>
            <person name="Keeling P."/>
            <person name="Hampl V."/>
        </authorList>
    </citation>
    <scope>NUCLEOTIDE SEQUENCE [LARGE SCALE GENOMIC DNA]</scope>
    <source>
        <strain evidence="8">ST1C</strain>
    </source>
</reference>
<evidence type="ECO:0000256" key="5">
    <source>
        <dbReference type="SAM" id="Coils"/>
    </source>
</evidence>
<feature type="region of interest" description="Disordered" evidence="6">
    <location>
        <begin position="493"/>
        <end position="674"/>
    </location>
</feature>
<dbReference type="PROSITE" id="PS00108">
    <property type="entry name" value="PROTEIN_KINASE_ST"/>
    <property type="match status" value="1"/>
</dbReference>
<keyword evidence="4" id="KW-0067">ATP-binding</keyword>
<dbReference type="SMART" id="SM00220">
    <property type="entry name" value="S_TKc"/>
    <property type="match status" value="1"/>
</dbReference>
<gene>
    <name evidence="8" type="ORF">EZS28_000081</name>
</gene>
<feature type="compositionally biased region" description="Basic and acidic residues" evidence="6">
    <location>
        <begin position="663"/>
        <end position="674"/>
    </location>
</feature>
<dbReference type="AlphaFoldDB" id="A0A5J4XB60"/>
<keyword evidence="1" id="KW-0808">Transferase</keyword>
<feature type="compositionally biased region" description="Low complexity" evidence="6">
    <location>
        <begin position="414"/>
        <end position="425"/>
    </location>
</feature>
<sequence>MIKKKKGGHTSDEGPTVRQLGNYQIGEMIGKGAAGTVYKGVNLQSGKFVAIKQIPVANFAEIESVMSEIELLKLLKHPNIVKYIETVRTADTLNIVTEFVENGSLQSLVKKFGKLMESLVHMIIMNTLNGLIYLHNQGVIHRDIKGANILVAGNFGQVKLADFGVSMKSSDQNKEGAEENVAGTPYWMAPEIIELKGATQASDIWSLGCTIIEMLTGSPPYFSLPPMVALYKIATDDHPPVPPGISSYLEDFLLKCFRKEPELRATGKQLMQHQWLSRRGLGPVNPQQLNIPQSLDNDTNIDNQQQPKQSPNHQMNAKQPNITKSQSSSTSTSPQIKSNQHSIDEIRFDDDVIQDKDQQRKDQDKPKQRIQGQLSGNQQKVGASQSQQGKLHQQQSILQSDSPIFSPRRSDSNQQQQQSKHQINQPKMIKRAKTNIGIMSERDNLNLTNKKKDEDNLSEFSEWDNDKNVSVGGLGAIPSSLSQYVEKDEDDAFLFESENEIENNISKDKHQDQHKDKHQDKDKDNNKERLKEKENIKEKKSTDTKKEKEQGKEQGKSRDQEKDKQKLKKDNPKKISDNDNFDEFDDVDFNKFDKNKDKQQQQQQLQKEKESKVEDELIKEKEKEKEKEKVLDKKKNEVKEKKEKNEPKTSKPLKTQKAKGKINKKDKDKKNTEDKMAALANYIEEDDDEEKGLAQVLDTKMLDKFIRNQQEEDNSDIEEEIIQKIQKEKSSQDVKTTSDKQNSDNSQVNSEHQQIILDEDEEEEEEEWDVFSDADEDEQKLLLMEKEYEEEQYDSESSSFEQQVEFDEDGNIKQKEQQQLGDNNESGVINEQDEINELKKMYKLTKRYEKEQRKQQQIKEKQEEIEKKRLLAQQRDEIVQAIARIDEAVQMGIGMVLPPATIIITIITSSLQSILIR</sequence>
<protein>
    <submittedName>
        <fullName evidence="8">Putative Cytokinesis protein sepH</fullName>
    </submittedName>
</protein>
<feature type="compositionally biased region" description="Basic and acidic residues" evidence="6">
    <location>
        <begin position="721"/>
        <end position="742"/>
    </location>
</feature>
<dbReference type="InterPro" id="IPR000719">
    <property type="entry name" value="Prot_kinase_dom"/>
</dbReference>
<dbReference type="SUPFAM" id="SSF56112">
    <property type="entry name" value="Protein kinase-like (PK-like)"/>
    <property type="match status" value="1"/>
</dbReference>
<evidence type="ECO:0000256" key="4">
    <source>
        <dbReference type="ARBA" id="ARBA00022840"/>
    </source>
</evidence>
<feature type="region of interest" description="Disordered" evidence="6">
    <location>
        <begin position="708"/>
        <end position="806"/>
    </location>
</feature>
<evidence type="ECO:0000313" key="8">
    <source>
        <dbReference type="EMBL" id="KAA6404394.1"/>
    </source>
</evidence>
<feature type="compositionally biased region" description="Acidic residues" evidence="6">
    <location>
        <begin position="711"/>
        <end position="720"/>
    </location>
</feature>
<feature type="compositionally biased region" description="Basic and acidic residues" evidence="6">
    <location>
        <begin position="505"/>
        <end position="577"/>
    </location>
</feature>
<proteinExistence type="predicted"/>
<dbReference type="InterPro" id="IPR001245">
    <property type="entry name" value="Ser-Thr/Tyr_kinase_cat_dom"/>
</dbReference>
<dbReference type="GO" id="GO:0004709">
    <property type="term" value="F:MAP kinase kinase kinase activity"/>
    <property type="evidence" value="ECO:0007669"/>
    <property type="project" value="TreeGrafter"/>
</dbReference>
<feature type="domain" description="Protein kinase" evidence="7">
    <location>
        <begin position="23"/>
        <end position="276"/>
    </location>
</feature>
<dbReference type="CDD" id="cd06627">
    <property type="entry name" value="STKc_Cdc7_like"/>
    <property type="match status" value="1"/>
</dbReference>
<dbReference type="PRINTS" id="PR00109">
    <property type="entry name" value="TYRKINASE"/>
</dbReference>
<organism evidence="8 9">
    <name type="scientific">Streblomastix strix</name>
    <dbReference type="NCBI Taxonomy" id="222440"/>
    <lineage>
        <taxon>Eukaryota</taxon>
        <taxon>Metamonada</taxon>
        <taxon>Preaxostyla</taxon>
        <taxon>Oxymonadida</taxon>
        <taxon>Streblomastigidae</taxon>
        <taxon>Streblomastix</taxon>
    </lineage>
</organism>
<feature type="coiled-coil region" evidence="5">
    <location>
        <begin position="841"/>
        <end position="891"/>
    </location>
</feature>
<keyword evidence="5" id="KW-0175">Coiled coil</keyword>
<evidence type="ECO:0000256" key="6">
    <source>
        <dbReference type="SAM" id="MobiDB-lite"/>
    </source>
</evidence>
<feature type="compositionally biased region" description="Low complexity" evidence="6">
    <location>
        <begin position="384"/>
        <end position="399"/>
    </location>
</feature>
<feature type="compositionally biased region" description="Basic and acidic residues" evidence="6">
    <location>
        <begin position="588"/>
        <end position="599"/>
    </location>
</feature>